<comment type="caution">
    <text evidence="2">The sequence shown here is derived from an EMBL/GenBank/DDBJ whole genome shotgun (WGS) entry which is preliminary data.</text>
</comment>
<reference evidence="2 3" key="1">
    <citation type="submission" date="2017-04" db="EMBL/GenBank/DDBJ databases">
        <title>Draft genome sequence of Marssonina coronaria NL1: causal agent of apple blotch.</title>
        <authorList>
            <person name="Cheng Q."/>
        </authorList>
    </citation>
    <scope>NUCLEOTIDE SEQUENCE [LARGE SCALE GENOMIC DNA]</scope>
    <source>
        <strain evidence="2 3">NL1</strain>
    </source>
</reference>
<organism evidence="2 3">
    <name type="scientific">Diplocarpon coronariae</name>
    <dbReference type="NCBI Taxonomy" id="2795749"/>
    <lineage>
        <taxon>Eukaryota</taxon>
        <taxon>Fungi</taxon>
        <taxon>Dikarya</taxon>
        <taxon>Ascomycota</taxon>
        <taxon>Pezizomycotina</taxon>
        <taxon>Leotiomycetes</taxon>
        <taxon>Helotiales</taxon>
        <taxon>Drepanopezizaceae</taxon>
        <taxon>Diplocarpon</taxon>
    </lineage>
</organism>
<feature type="compositionally biased region" description="Basic residues" evidence="1">
    <location>
        <begin position="113"/>
        <end position="127"/>
    </location>
</feature>
<dbReference type="EMBL" id="MZNU01000345">
    <property type="protein sequence ID" value="OWO99688.1"/>
    <property type="molecule type" value="Genomic_DNA"/>
</dbReference>
<feature type="region of interest" description="Disordered" evidence="1">
    <location>
        <begin position="162"/>
        <end position="189"/>
    </location>
</feature>
<proteinExistence type="predicted"/>
<accession>A0A218YWF9</accession>
<gene>
    <name evidence="2" type="ORF">B2J93_9438</name>
</gene>
<name>A0A218YWF9_9HELO</name>
<evidence type="ECO:0000313" key="3">
    <source>
        <dbReference type="Proteomes" id="UP000242519"/>
    </source>
</evidence>
<dbReference type="InParanoid" id="A0A218YWF9"/>
<evidence type="ECO:0000313" key="2">
    <source>
        <dbReference type="EMBL" id="OWO99688.1"/>
    </source>
</evidence>
<dbReference type="Proteomes" id="UP000242519">
    <property type="component" value="Unassembled WGS sequence"/>
</dbReference>
<dbReference type="AlphaFoldDB" id="A0A218YWF9"/>
<feature type="region of interest" description="Disordered" evidence="1">
    <location>
        <begin position="113"/>
        <end position="145"/>
    </location>
</feature>
<keyword evidence="3" id="KW-1185">Reference proteome</keyword>
<sequence length="189" mass="21325">MTPFVRVRPLDAHVTRRSTDADGRRVIPPGLPSAEVILSHHVHHDGERIRTRESSPWQRETCLAYQYRVLGLRWWQGGGGRGAMERDETTHAPCSALVFDWWEKIHCLTARSRRSEKRHHVDRRRQGARQAAARGETAVETPSVEGAAAQIRDLWPAAQSLSLDISQPDNGQRRRSSSGEMPARVEVTG</sequence>
<protein>
    <submittedName>
        <fullName evidence="2">Uncharacterized protein</fullName>
    </submittedName>
</protein>
<evidence type="ECO:0000256" key="1">
    <source>
        <dbReference type="SAM" id="MobiDB-lite"/>
    </source>
</evidence>